<evidence type="ECO:0000313" key="1">
    <source>
        <dbReference type="EMBL" id="GAI66093.1"/>
    </source>
</evidence>
<reference evidence="1" key="1">
    <citation type="journal article" date="2014" name="Front. Microbiol.">
        <title>High frequency of phylogenetically diverse reductive dehalogenase-homologous genes in deep subseafloor sedimentary metagenomes.</title>
        <authorList>
            <person name="Kawai M."/>
            <person name="Futagami T."/>
            <person name="Toyoda A."/>
            <person name="Takaki Y."/>
            <person name="Nishi S."/>
            <person name="Hori S."/>
            <person name="Arai W."/>
            <person name="Tsubouchi T."/>
            <person name="Morono Y."/>
            <person name="Uchiyama I."/>
            <person name="Ito T."/>
            <person name="Fujiyama A."/>
            <person name="Inagaki F."/>
            <person name="Takami H."/>
        </authorList>
    </citation>
    <scope>NUCLEOTIDE SEQUENCE</scope>
    <source>
        <strain evidence="1">Expedition CK06-06</strain>
    </source>
</reference>
<name>X1QD01_9ZZZZ</name>
<sequence length="89" mass="10040">MSETIDETLAKWEQKTGQKLPRFTVCGCKGIVVTTEDGKKHFEIECKSKKDRDEVASVFEEEAILRINPKVILEDSPVPEPPVEPPKES</sequence>
<dbReference type="AlphaFoldDB" id="X1QD01"/>
<gene>
    <name evidence="1" type="ORF">S12H4_02320</name>
</gene>
<organism evidence="1">
    <name type="scientific">marine sediment metagenome</name>
    <dbReference type="NCBI Taxonomy" id="412755"/>
    <lineage>
        <taxon>unclassified sequences</taxon>
        <taxon>metagenomes</taxon>
        <taxon>ecological metagenomes</taxon>
    </lineage>
</organism>
<proteinExistence type="predicted"/>
<protein>
    <submittedName>
        <fullName evidence="1">Uncharacterized protein</fullName>
    </submittedName>
</protein>
<accession>X1QD01</accession>
<comment type="caution">
    <text evidence="1">The sequence shown here is derived from an EMBL/GenBank/DDBJ whole genome shotgun (WGS) entry which is preliminary data.</text>
</comment>
<dbReference type="EMBL" id="BARW01000557">
    <property type="protein sequence ID" value="GAI66093.1"/>
    <property type="molecule type" value="Genomic_DNA"/>
</dbReference>